<protein>
    <submittedName>
        <fullName evidence="5">ABC-F family ATP-binding cassette domain-containing protein</fullName>
    </submittedName>
</protein>
<reference evidence="5 6" key="1">
    <citation type="submission" date="2019-06" db="EMBL/GenBank/DDBJ databases">
        <title>Sulfurimonas gotlandica sp. nov., a chemoautotrophic and psychrotolerant epsilonproteobacterium isolated from a pelagic redoxcline, and an emended description of the genus Sulfurimonas.</title>
        <authorList>
            <person name="Wang S."/>
            <person name="Jiang L."/>
            <person name="Shao Z."/>
        </authorList>
    </citation>
    <scope>NUCLEOTIDE SEQUENCE [LARGE SCALE GENOMIC DNA]</scope>
    <source>
        <strain evidence="5 6">S2-6</strain>
    </source>
</reference>
<dbReference type="GO" id="GO:0005524">
    <property type="term" value="F:ATP binding"/>
    <property type="evidence" value="ECO:0007669"/>
    <property type="project" value="UniProtKB-KW"/>
</dbReference>
<organism evidence="5 6">
    <name type="scientific">Sulfurimonas sediminis</name>
    <dbReference type="NCBI Taxonomy" id="2590020"/>
    <lineage>
        <taxon>Bacteria</taxon>
        <taxon>Pseudomonadati</taxon>
        <taxon>Campylobacterota</taxon>
        <taxon>Epsilonproteobacteria</taxon>
        <taxon>Campylobacterales</taxon>
        <taxon>Sulfurimonadaceae</taxon>
        <taxon>Sulfurimonas</taxon>
    </lineage>
</organism>
<dbReference type="FunFam" id="3.40.50.300:FF:000011">
    <property type="entry name" value="Putative ABC transporter ATP-binding component"/>
    <property type="match status" value="1"/>
</dbReference>
<dbReference type="SMART" id="SM00382">
    <property type="entry name" value="AAA"/>
    <property type="match status" value="2"/>
</dbReference>
<keyword evidence="3" id="KW-0175">Coiled coil</keyword>
<dbReference type="Pfam" id="PF00005">
    <property type="entry name" value="ABC_tran"/>
    <property type="match status" value="2"/>
</dbReference>
<dbReference type="InterPro" id="IPR051309">
    <property type="entry name" value="ABCF_ATPase"/>
</dbReference>
<dbReference type="PANTHER" id="PTHR42855:SF2">
    <property type="entry name" value="DRUG RESISTANCE ABC TRANSPORTER,ATP-BINDING PROTEIN"/>
    <property type="match status" value="1"/>
</dbReference>
<keyword evidence="1" id="KW-0547">Nucleotide-binding</keyword>
<evidence type="ECO:0000259" key="4">
    <source>
        <dbReference type="PROSITE" id="PS50893"/>
    </source>
</evidence>
<evidence type="ECO:0000256" key="2">
    <source>
        <dbReference type="ARBA" id="ARBA00022840"/>
    </source>
</evidence>
<dbReference type="GO" id="GO:0016887">
    <property type="term" value="F:ATP hydrolysis activity"/>
    <property type="evidence" value="ECO:0007669"/>
    <property type="project" value="InterPro"/>
</dbReference>
<dbReference type="PANTHER" id="PTHR42855">
    <property type="entry name" value="ABC TRANSPORTER ATP-BINDING SUBUNIT"/>
    <property type="match status" value="1"/>
</dbReference>
<feature type="coiled-coil region" evidence="3">
    <location>
        <begin position="527"/>
        <end position="608"/>
    </location>
</feature>
<dbReference type="KEGG" id="ssei:FJR45_11780"/>
<sequence length="614" mass="68676">MIQLTNISKSFTSQELFSNLNLKLNSGNRLGLVGRNGSGKSTLFKIITGEEDADEGEISIPKNYRIGILKQHLSFSEKTLGEEAALALSQEMQYDTYRVEKILFGLGFSADDLDKDPLSFSGGYQIRINLAKLLVTEPNLLLLDEPTNYLDIVSLRWLKSFLRSFDGEVILITHDRNFMDGVCTHTAGIVRKKLKLVEGNTHKFYAQLASDDELHQKQKLSQDKKVKELEEFIAKNKARASTASLAQSKVKQLQKMQKLEDLDTDASLAFKFNYKDTPAKVLLDVKNLSFGYTADKILFKDISFTLANGETLGIIGKNGKGKSTLLNTIAGELKQNSGEVTCNAATKSAHFGQTNIAHLNPENTVMDEIYNANAKLSEAKVRSICGAMLFSGESAEKKISLLSGGEKSRVMLGQIIAKDVNLLLLDEPTNHLDMQSIEALTNAINAFEGSSIIVTHSEELLRRVCDRLIIFAKEGAEYFDGGYDDFLEKIGWDEEEQEEKTKTAPKSNHKENKKLRAELIRERNKLASPLKKKVEKLEEKIMELEETLTCKHKELIEASNVGDSATLMELSKTVSEMENQVEELFKELEEAQTKLDEILDEYASKIEEKAQSPH</sequence>
<evidence type="ECO:0000256" key="3">
    <source>
        <dbReference type="SAM" id="Coils"/>
    </source>
</evidence>
<dbReference type="Pfam" id="PF12848">
    <property type="entry name" value="ABC_tran_Xtn"/>
    <property type="match status" value="1"/>
</dbReference>
<dbReference type="PROSITE" id="PS50893">
    <property type="entry name" value="ABC_TRANSPORTER_2"/>
    <property type="match status" value="2"/>
</dbReference>
<dbReference type="InterPro" id="IPR027417">
    <property type="entry name" value="P-loop_NTPase"/>
</dbReference>
<evidence type="ECO:0000313" key="5">
    <source>
        <dbReference type="EMBL" id="QOP44582.1"/>
    </source>
</evidence>
<keyword evidence="2 5" id="KW-0067">ATP-binding</keyword>
<dbReference type="InterPro" id="IPR003439">
    <property type="entry name" value="ABC_transporter-like_ATP-bd"/>
</dbReference>
<dbReference type="CDD" id="cd03221">
    <property type="entry name" value="ABCF_EF-3"/>
    <property type="match status" value="2"/>
</dbReference>
<dbReference type="EMBL" id="CP041235">
    <property type="protein sequence ID" value="QOP44582.1"/>
    <property type="molecule type" value="Genomic_DNA"/>
</dbReference>
<feature type="domain" description="ABC transporter" evidence="4">
    <location>
        <begin position="2"/>
        <end position="217"/>
    </location>
</feature>
<dbReference type="InterPro" id="IPR032781">
    <property type="entry name" value="ABC_tran_Xtn"/>
</dbReference>
<gene>
    <name evidence="5" type="ORF">FJR45_11780</name>
</gene>
<name>A0A7M1B796_9BACT</name>
<feature type="domain" description="ABC transporter" evidence="4">
    <location>
        <begin position="283"/>
        <end position="499"/>
    </location>
</feature>
<proteinExistence type="predicted"/>
<dbReference type="RefSeq" id="WP_193150709.1">
    <property type="nucleotide sequence ID" value="NZ_CP041235.1"/>
</dbReference>
<dbReference type="Proteomes" id="UP000593719">
    <property type="component" value="Chromosome"/>
</dbReference>
<dbReference type="AlphaFoldDB" id="A0A7M1B796"/>
<dbReference type="InterPro" id="IPR003593">
    <property type="entry name" value="AAA+_ATPase"/>
</dbReference>
<evidence type="ECO:0000313" key="6">
    <source>
        <dbReference type="Proteomes" id="UP000593719"/>
    </source>
</evidence>
<dbReference type="InterPro" id="IPR017871">
    <property type="entry name" value="ABC_transporter-like_CS"/>
</dbReference>
<accession>A0A7M1B796</accession>
<dbReference type="Gene3D" id="3.40.50.300">
    <property type="entry name" value="P-loop containing nucleotide triphosphate hydrolases"/>
    <property type="match status" value="2"/>
</dbReference>
<dbReference type="SUPFAM" id="SSF52540">
    <property type="entry name" value="P-loop containing nucleoside triphosphate hydrolases"/>
    <property type="match status" value="2"/>
</dbReference>
<keyword evidence="6" id="KW-1185">Reference proteome</keyword>
<dbReference type="PROSITE" id="PS00211">
    <property type="entry name" value="ABC_TRANSPORTER_1"/>
    <property type="match status" value="1"/>
</dbReference>
<evidence type="ECO:0000256" key="1">
    <source>
        <dbReference type="ARBA" id="ARBA00022741"/>
    </source>
</evidence>